<evidence type="ECO:0000256" key="1">
    <source>
        <dbReference type="SAM" id="MobiDB-lite"/>
    </source>
</evidence>
<accession>A0A8T3BCW4</accession>
<dbReference type="EMBL" id="JAGYWB010000009">
    <property type="protein sequence ID" value="KAI0510244.1"/>
    <property type="molecule type" value="Genomic_DNA"/>
</dbReference>
<dbReference type="SMR" id="A0A8T3BCW4"/>
<feature type="compositionally biased region" description="Polar residues" evidence="1">
    <location>
        <begin position="46"/>
        <end position="60"/>
    </location>
</feature>
<feature type="chain" id="PRO_5035940998" description="Clavata3/ESR (CLE) gene family member" evidence="2">
    <location>
        <begin position="25"/>
        <end position="78"/>
    </location>
</feature>
<feature type="region of interest" description="Disordered" evidence="1">
    <location>
        <begin position="46"/>
        <end position="78"/>
    </location>
</feature>
<sequence>MKITPFFFFFLLLLLLSVCSTVQSKLSTKSLSNNLQHLSASSSTFQSMKFPPQQSHSSFSDFEASKHEVPRGPNPDSN</sequence>
<keyword evidence="4" id="KW-1185">Reference proteome</keyword>
<evidence type="ECO:0008006" key="5">
    <source>
        <dbReference type="Google" id="ProtNLM"/>
    </source>
</evidence>
<name>A0A8T3BCW4_DENNO</name>
<keyword evidence="2" id="KW-0732">Signal</keyword>
<reference evidence="3" key="1">
    <citation type="journal article" date="2022" name="Front. Genet.">
        <title>Chromosome-Scale Assembly of the Dendrobium nobile Genome Provides Insights Into the Molecular Mechanism of the Biosynthesis of the Medicinal Active Ingredient of Dendrobium.</title>
        <authorList>
            <person name="Xu Q."/>
            <person name="Niu S.-C."/>
            <person name="Li K.-L."/>
            <person name="Zheng P.-J."/>
            <person name="Zhang X.-J."/>
            <person name="Jia Y."/>
            <person name="Liu Y."/>
            <person name="Niu Y.-X."/>
            <person name="Yu L.-H."/>
            <person name="Chen D.-F."/>
            <person name="Zhang G.-Q."/>
        </authorList>
    </citation>
    <scope>NUCLEOTIDE SEQUENCE</scope>
    <source>
        <tissue evidence="3">Leaf</tissue>
    </source>
</reference>
<proteinExistence type="predicted"/>
<evidence type="ECO:0000313" key="4">
    <source>
        <dbReference type="Proteomes" id="UP000829196"/>
    </source>
</evidence>
<gene>
    <name evidence="3" type="ORF">KFK09_010845</name>
</gene>
<dbReference type="OrthoDB" id="10399184at2759"/>
<dbReference type="AlphaFoldDB" id="A0A8T3BCW4"/>
<evidence type="ECO:0000256" key="2">
    <source>
        <dbReference type="SAM" id="SignalP"/>
    </source>
</evidence>
<organism evidence="3 4">
    <name type="scientific">Dendrobium nobile</name>
    <name type="common">Orchid</name>
    <dbReference type="NCBI Taxonomy" id="94219"/>
    <lineage>
        <taxon>Eukaryota</taxon>
        <taxon>Viridiplantae</taxon>
        <taxon>Streptophyta</taxon>
        <taxon>Embryophyta</taxon>
        <taxon>Tracheophyta</taxon>
        <taxon>Spermatophyta</taxon>
        <taxon>Magnoliopsida</taxon>
        <taxon>Liliopsida</taxon>
        <taxon>Asparagales</taxon>
        <taxon>Orchidaceae</taxon>
        <taxon>Epidendroideae</taxon>
        <taxon>Malaxideae</taxon>
        <taxon>Dendrobiinae</taxon>
        <taxon>Dendrobium</taxon>
    </lineage>
</organism>
<evidence type="ECO:0000313" key="3">
    <source>
        <dbReference type="EMBL" id="KAI0510244.1"/>
    </source>
</evidence>
<comment type="caution">
    <text evidence="3">The sequence shown here is derived from an EMBL/GenBank/DDBJ whole genome shotgun (WGS) entry which is preliminary data.</text>
</comment>
<protein>
    <recommendedName>
        <fullName evidence="5">Clavata3/ESR (CLE) gene family member</fullName>
    </recommendedName>
</protein>
<feature type="signal peptide" evidence="2">
    <location>
        <begin position="1"/>
        <end position="24"/>
    </location>
</feature>
<dbReference type="Proteomes" id="UP000829196">
    <property type="component" value="Unassembled WGS sequence"/>
</dbReference>